<feature type="signal peptide" evidence="1">
    <location>
        <begin position="1"/>
        <end position="17"/>
    </location>
</feature>
<dbReference type="OrthoDB" id="8564954at2"/>
<name>A0A1G9N105_9PROT</name>
<organism evidence="2 3">
    <name type="scientific">Maricaulis salignorans</name>
    <dbReference type="NCBI Taxonomy" id="144026"/>
    <lineage>
        <taxon>Bacteria</taxon>
        <taxon>Pseudomonadati</taxon>
        <taxon>Pseudomonadota</taxon>
        <taxon>Alphaproteobacteria</taxon>
        <taxon>Maricaulales</taxon>
        <taxon>Maricaulaceae</taxon>
        <taxon>Maricaulis</taxon>
    </lineage>
</organism>
<protein>
    <submittedName>
        <fullName evidence="2">Uncharacterized protein</fullName>
    </submittedName>
</protein>
<dbReference type="Pfam" id="PF20311">
    <property type="entry name" value="DUF6607"/>
    <property type="match status" value="1"/>
</dbReference>
<dbReference type="STRING" id="144026.SAMN04488568_102181"/>
<accession>A0A1G9N105</accession>
<dbReference type="InterPro" id="IPR046715">
    <property type="entry name" value="DUF6607"/>
</dbReference>
<dbReference type="EMBL" id="FNHG01000002">
    <property type="protein sequence ID" value="SDL80222.1"/>
    <property type="molecule type" value="Genomic_DNA"/>
</dbReference>
<keyword evidence="3" id="KW-1185">Reference proteome</keyword>
<sequence>MKTLILAAAALALTGCASTTHHPAAAYTAPASEVADVAAFERDRQAILAMQGEYAVTFDFRETVAIAPGYQLAEPKLTPARELVIVIEDSGDFIMLQHLLLAGDGPEPFIVKHWRQDWRYEPARVLAFEGHDDWRMDDVAAADRSGAWSQTVYQVDDSPRYAAVGQWVHTSEASTWEPPVSWRPLPRRDDTTREDYDVIAAVNRHTVTPWGWTHEQDNSKLVVREGVTEELVREIGVNTYRRTELEGAAAAHAYWDATEDYWVHVRDRFLELERSARRFHIEDDAEGTLLYGPVLDAGQRVLFGMDDVDAAWADAQTYLDSQITVLD</sequence>
<evidence type="ECO:0000313" key="3">
    <source>
        <dbReference type="Proteomes" id="UP000199759"/>
    </source>
</evidence>
<proteinExistence type="predicted"/>
<evidence type="ECO:0000256" key="1">
    <source>
        <dbReference type="SAM" id="SignalP"/>
    </source>
</evidence>
<keyword evidence="1" id="KW-0732">Signal</keyword>
<dbReference type="Proteomes" id="UP000199759">
    <property type="component" value="Unassembled WGS sequence"/>
</dbReference>
<evidence type="ECO:0000313" key="2">
    <source>
        <dbReference type="EMBL" id="SDL80222.1"/>
    </source>
</evidence>
<dbReference type="RefSeq" id="WP_091766354.1">
    <property type="nucleotide sequence ID" value="NZ_FNHG01000002.1"/>
</dbReference>
<feature type="chain" id="PRO_5011495639" evidence="1">
    <location>
        <begin position="18"/>
        <end position="327"/>
    </location>
</feature>
<gene>
    <name evidence="2" type="ORF">SAMN04488568_102181</name>
</gene>
<reference evidence="2 3" key="1">
    <citation type="submission" date="2016-10" db="EMBL/GenBank/DDBJ databases">
        <authorList>
            <person name="de Groot N.N."/>
        </authorList>
    </citation>
    <scope>NUCLEOTIDE SEQUENCE [LARGE SCALE GENOMIC DNA]</scope>
    <source>
        <strain evidence="2 3">DSM 16077</strain>
    </source>
</reference>
<dbReference type="AlphaFoldDB" id="A0A1G9N105"/>
<dbReference type="PROSITE" id="PS51257">
    <property type="entry name" value="PROKAR_LIPOPROTEIN"/>
    <property type="match status" value="1"/>
</dbReference>